<keyword evidence="3" id="KW-1185">Reference proteome</keyword>
<reference evidence="2 3" key="1">
    <citation type="submission" date="2024-04" db="EMBL/GenBank/DDBJ databases">
        <title>draft genome sequnece of Paenibacillus filicis.</title>
        <authorList>
            <person name="Kim D.-U."/>
        </authorList>
    </citation>
    <scope>NUCLEOTIDE SEQUENCE [LARGE SCALE GENOMIC DNA]</scope>
    <source>
        <strain evidence="2 3">KACC14197</strain>
    </source>
</reference>
<protein>
    <submittedName>
        <fullName evidence="2">Uncharacterized protein</fullName>
    </submittedName>
</protein>
<sequence length="218" mass="25302">MIRLEVKCPKFTIYSVSNFEKYRSSSPESRQNLAGISPEIDHHGDQQESQSGQGVMDLGDQQNDHQVTSRRPSSDQQTTTQEQSKQRKQRKKDNKIHYAEFVKFTEDEYQKLKEKYGEDMNNRCIEFLNTYKGANGKKYESDYMAILNWVAGRVLEDIERERRSHNVTPFKRQGQRQREPLAVVDPSGGKTLTAEQRAEARRKAAELDAYNKNRDAAH</sequence>
<dbReference type="SUPFAM" id="SSF56837">
    <property type="entry name" value="Colicin"/>
    <property type="match status" value="1"/>
</dbReference>
<evidence type="ECO:0000256" key="1">
    <source>
        <dbReference type="SAM" id="MobiDB-lite"/>
    </source>
</evidence>
<feature type="compositionally biased region" description="Low complexity" evidence="1">
    <location>
        <begin position="74"/>
        <end position="83"/>
    </location>
</feature>
<feature type="compositionally biased region" description="Basic and acidic residues" evidence="1">
    <location>
        <begin position="196"/>
        <end position="218"/>
    </location>
</feature>
<evidence type="ECO:0000313" key="3">
    <source>
        <dbReference type="Proteomes" id="UP001469365"/>
    </source>
</evidence>
<dbReference type="RefSeq" id="WP_341415447.1">
    <property type="nucleotide sequence ID" value="NZ_JBBPCC010000005.1"/>
</dbReference>
<proteinExistence type="predicted"/>
<feature type="compositionally biased region" description="Polar residues" evidence="1">
    <location>
        <begin position="60"/>
        <end position="71"/>
    </location>
</feature>
<comment type="caution">
    <text evidence="2">The sequence shown here is derived from an EMBL/GenBank/DDBJ whole genome shotgun (WGS) entry which is preliminary data.</text>
</comment>
<feature type="region of interest" description="Disordered" evidence="1">
    <location>
        <begin position="21"/>
        <end position="94"/>
    </location>
</feature>
<organism evidence="2 3">
    <name type="scientific">Paenibacillus filicis</name>
    <dbReference type="NCBI Taxonomy" id="669464"/>
    <lineage>
        <taxon>Bacteria</taxon>
        <taxon>Bacillati</taxon>
        <taxon>Bacillota</taxon>
        <taxon>Bacilli</taxon>
        <taxon>Bacillales</taxon>
        <taxon>Paenibacillaceae</taxon>
        <taxon>Paenibacillus</taxon>
    </lineage>
</organism>
<name>A0ABU9DHQ3_9BACL</name>
<evidence type="ECO:0000313" key="2">
    <source>
        <dbReference type="EMBL" id="MEK8128380.1"/>
    </source>
</evidence>
<feature type="compositionally biased region" description="Polar residues" evidence="1">
    <location>
        <begin position="21"/>
        <end position="34"/>
    </location>
</feature>
<dbReference type="Proteomes" id="UP001469365">
    <property type="component" value="Unassembled WGS sequence"/>
</dbReference>
<dbReference type="Gene3D" id="1.10.490.30">
    <property type="entry name" value="Colicin"/>
    <property type="match status" value="1"/>
</dbReference>
<feature type="region of interest" description="Disordered" evidence="1">
    <location>
        <begin position="166"/>
        <end position="218"/>
    </location>
</feature>
<dbReference type="EMBL" id="JBBPCC010000005">
    <property type="protein sequence ID" value="MEK8128380.1"/>
    <property type="molecule type" value="Genomic_DNA"/>
</dbReference>
<gene>
    <name evidence="2" type="ORF">WMW72_10740</name>
</gene>
<accession>A0ABU9DHQ3</accession>
<dbReference type="InterPro" id="IPR038283">
    <property type="entry name" value="Channel_colicin_C_sf"/>
</dbReference>